<dbReference type="PANTHER" id="PTHR18861">
    <property type="entry name" value="ELKS/RAB6-INTERACTING/CAST PROTEIN"/>
    <property type="match status" value="1"/>
</dbReference>
<dbReference type="EMBL" id="KB201131">
    <property type="protein sequence ID" value="ESO99132.1"/>
    <property type="molecule type" value="Genomic_DNA"/>
</dbReference>
<dbReference type="CTD" id="20244404"/>
<dbReference type="GO" id="GO:0098882">
    <property type="term" value="F:structural constituent of presynaptic active zone"/>
    <property type="evidence" value="ECO:0007669"/>
    <property type="project" value="TreeGrafter"/>
</dbReference>
<dbReference type="GO" id="GO:0007274">
    <property type="term" value="P:neuromuscular synaptic transmission"/>
    <property type="evidence" value="ECO:0007669"/>
    <property type="project" value="TreeGrafter"/>
</dbReference>
<keyword evidence="4" id="KW-0770">Synapse</keyword>
<dbReference type="GeneID" id="20244404"/>
<keyword evidence="5 9" id="KW-0175">Coiled coil</keyword>
<evidence type="ECO:0000256" key="3">
    <source>
        <dbReference type="ARBA" id="ARBA00022553"/>
    </source>
</evidence>
<name>V4APK1_LOTGI</name>
<reference evidence="10 11" key="1">
    <citation type="journal article" date="2013" name="Nature">
        <title>Insights into bilaterian evolution from three spiralian genomes.</title>
        <authorList>
            <person name="Simakov O."/>
            <person name="Marletaz F."/>
            <person name="Cho S.J."/>
            <person name="Edsinger-Gonzales E."/>
            <person name="Havlak P."/>
            <person name="Hellsten U."/>
            <person name="Kuo D.H."/>
            <person name="Larsson T."/>
            <person name="Lv J."/>
            <person name="Arendt D."/>
            <person name="Savage R."/>
            <person name="Osoegawa K."/>
            <person name="de Jong P."/>
            <person name="Grimwood J."/>
            <person name="Chapman J.A."/>
            <person name="Shapiro H."/>
            <person name="Aerts A."/>
            <person name="Otillar R.P."/>
            <person name="Terry A.Y."/>
            <person name="Boore J.L."/>
            <person name="Grigoriev I.V."/>
            <person name="Lindberg D.R."/>
            <person name="Seaver E.C."/>
            <person name="Weisblat D.A."/>
            <person name="Putnam N.H."/>
            <person name="Rokhsar D.S."/>
        </authorList>
    </citation>
    <scope>NUCLEOTIDE SEQUENCE [LARGE SCALE GENOMIC DNA]</scope>
</reference>
<dbReference type="RefSeq" id="XP_009050199.1">
    <property type="nucleotide sequence ID" value="XM_009051951.1"/>
</dbReference>
<evidence type="ECO:0000256" key="8">
    <source>
        <dbReference type="ARBA" id="ARBA00034106"/>
    </source>
</evidence>
<dbReference type="STRING" id="225164.V4APK1"/>
<keyword evidence="2" id="KW-0963">Cytoplasm</keyword>
<dbReference type="OrthoDB" id="2019763at2759"/>
<feature type="coiled-coil region" evidence="9">
    <location>
        <begin position="243"/>
        <end position="270"/>
    </location>
</feature>
<keyword evidence="6" id="KW-0206">Cytoskeleton</keyword>
<keyword evidence="3" id="KW-0597">Phosphoprotein</keyword>
<evidence type="ECO:0000256" key="5">
    <source>
        <dbReference type="ARBA" id="ARBA00023054"/>
    </source>
</evidence>
<accession>V4APK1</accession>
<dbReference type="InterPro" id="IPR019323">
    <property type="entry name" value="ELKS/CAST"/>
</dbReference>
<dbReference type="GO" id="GO:0030424">
    <property type="term" value="C:axon"/>
    <property type="evidence" value="ECO:0007669"/>
    <property type="project" value="UniProtKB-SubCell"/>
</dbReference>
<dbReference type="KEGG" id="lgi:LOTGIDRAFT_180494"/>
<organism evidence="10 11">
    <name type="scientific">Lottia gigantea</name>
    <name type="common">Giant owl limpet</name>
    <dbReference type="NCBI Taxonomy" id="225164"/>
    <lineage>
        <taxon>Eukaryota</taxon>
        <taxon>Metazoa</taxon>
        <taxon>Spiralia</taxon>
        <taxon>Lophotrochozoa</taxon>
        <taxon>Mollusca</taxon>
        <taxon>Gastropoda</taxon>
        <taxon>Patellogastropoda</taxon>
        <taxon>Lottioidea</taxon>
        <taxon>Lottiidae</taxon>
        <taxon>Lottia</taxon>
    </lineage>
</organism>
<dbReference type="GO" id="GO:0048788">
    <property type="term" value="C:cytoskeleton of presynaptic active zone"/>
    <property type="evidence" value="ECO:0007669"/>
    <property type="project" value="TreeGrafter"/>
</dbReference>
<keyword evidence="7" id="KW-0966">Cell projection</keyword>
<evidence type="ECO:0000256" key="9">
    <source>
        <dbReference type="SAM" id="Coils"/>
    </source>
</evidence>
<evidence type="ECO:0000256" key="4">
    <source>
        <dbReference type="ARBA" id="ARBA00023018"/>
    </source>
</evidence>
<evidence type="ECO:0000256" key="2">
    <source>
        <dbReference type="ARBA" id="ARBA00022490"/>
    </source>
</evidence>
<evidence type="ECO:0000256" key="1">
    <source>
        <dbReference type="ARBA" id="ARBA00004245"/>
    </source>
</evidence>
<dbReference type="Proteomes" id="UP000030746">
    <property type="component" value="Unassembled WGS sequence"/>
</dbReference>
<feature type="coiled-coil region" evidence="9">
    <location>
        <begin position="1"/>
        <end position="28"/>
    </location>
</feature>
<dbReference type="Pfam" id="PF10174">
    <property type="entry name" value="Cast"/>
    <property type="match status" value="1"/>
</dbReference>
<dbReference type="PANTHER" id="PTHR18861:SF0">
    <property type="entry name" value="BRUCHPILOT, ISOFORM J"/>
    <property type="match status" value="1"/>
</dbReference>
<dbReference type="OMA" id="WNGQLER"/>
<evidence type="ECO:0000256" key="7">
    <source>
        <dbReference type="ARBA" id="ARBA00023273"/>
    </source>
</evidence>
<dbReference type="GO" id="GO:0048167">
    <property type="term" value="P:regulation of synaptic plasticity"/>
    <property type="evidence" value="ECO:0007669"/>
    <property type="project" value="TreeGrafter"/>
</dbReference>
<sequence>MFDLQVQITELHKECAKLQKELDNTNAKLCSSMNSIKTFWSPELKKERTIRKDETARYVLLNEQYRVAQAELQVGHFIIFIILKAIIELLKKVESSKSNDVDALPALHISSQDLDTIGQDKSDQESKEILILRKTVDEMELRIETQKQTLAARDESIKKLLEMLQSKGLSVKNFDEDRQEVESLRSKMVEESLRVKQLENLLQEKDKEILKLKESPQNASDSGVSLASNDNTHTMQAIIEAKLEKVRNKLSVKETELEGLRLKVETSQRQQAEKEQYVTVLKEQISAKELHSSMLQADVR</sequence>
<evidence type="ECO:0000313" key="10">
    <source>
        <dbReference type="EMBL" id="ESO99132.1"/>
    </source>
</evidence>
<evidence type="ECO:0000313" key="11">
    <source>
        <dbReference type="Proteomes" id="UP000030746"/>
    </source>
</evidence>
<dbReference type="HOGENOM" id="CLU_815229_0_0_1"/>
<proteinExistence type="predicted"/>
<comment type="subcellular location">
    <subcellularLocation>
        <location evidence="1">Cytoplasm</location>
        <location evidence="1">Cytoskeleton</location>
    </subcellularLocation>
    <subcellularLocation>
        <location evidence="8">Presynapse</location>
    </subcellularLocation>
</comment>
<dbReference type="AlphaFoldDB" id="V4APK1"/>
<keyword evidence="11" id="KW-1185">Reference proteome</keyword>
<feature type="coiled-coil region" evidence="9">
    <location>
        <begin position="181"/>
        <end position="215"/>
    </location>
</feature>
<gene>
    <name evidence="10" type="ORF">LOTGIDRAFT_180494</name>
</gene>
<protein>
    <submittedName>
        <fullName evidence="10">Uncharacterized protein</fullName>
    </submittedName>
</protein>
<evidence type="ECO:0000256" key="6">
    <source>
        <dbReference type="ARBA" id="ARBA00023212"/>
    </source>
</evidence>